<reference evidence="4 5" key="1">
    <citation type="journal article" date="2018" name="Evol. Lett.">
        <title>Horizontal gene cluster transfer increased hallucinogenic mushroom diversity.</title>
        <authorList>
            <person name="Reynolds H.T."/>
            <person name="Vijayakumar V."/>
            <person name="Gluck-Thaler E."/>
            <person name="Korotkin H.B."/>
            <person name="Matheny P.B."/>
            <person name="Slot J.C."/>
        </authorList>
    </citation>
    <scope>NUCLEOTIDE SEQUENCE [LARGE SCALE GENOMIC DNA]</scope>
    <source>
        <strain evidence="4 5">SRW20</strain>
    </source>
</reference>
<dbReference type="OrthoDB" id="3226546at2759"/>
<dbReference type="SUPFAM" id="SSF47413">
    <property type="entry name" value="lambda repressor-like DNA-binding domains"/>
    <property type="match status" value="1"/>
</dbReference>
<keyword evidence="5" id="KW-1185">Reference proteome</keyword>
<dbReference type="AlphaFoldDB" id="A0A409VL03"/>
<feature type="domain" description="HTH cro/C1-type" evidence="3">
    <location>
        <begin position="10"/>
        <end position="64"/>
    </location>
</feature>
<protein>
    <recommendedName>
        <fullName evidence="3">HTH cro/C1-type domain-containing protein</fullName>
    </recommendedName>
</protein>
<organism evidence="4 5">
    <name type="scientific">Gymnopilus dilepis</name>
    <dbReference type="NCBI Taxonomy" id="231916"/>
    <lineage>
        <taxon>Eukaryota</taxon>
        <taxon>Fungi</taxon>
        <taxon>Dikarya</taxon>
        <taxon>Basidiomycota</taxon>
        <taxon>Agaricomycotina</taxon>
        <taxon>Agaricomycetes</taxon>
        <taxon>Agaricomycetidae</taxon>
        <taxon>Agaricales</taxon>
        <taxon>Agaricineae</taxon>
        <taxon>Hymenogastraceae</taxon>
        <taxon>Gymnopilus</taxon>
    </lineage>
</organism>
<comment type="function">
    <text evidence="2">Transcriptional coactivator that stimulates GCN4-dependent transcriptional activity by bridging the DNA-binding region of GCN4 and TBP (SPT15), thereby recruiting TBP to GCN4-bound promoters. Involved in induction of the ribosome quality control (RQC) pathway; a pathway that degrades nascent peptide chains during problematic translation. Required to prevent stalled ribosomes from frameshifting.</text>
</comment>
<dbReference type="EMBL" id="NHYE01005618">
    <property type="protein sequence ID" value="PPQ66917.1"/>
    <property type="molecule type" value="Genomic_DNA"/>
</dbReference>
<proteinExistence type="inferred from homology"/>
<accession>A0A409VL03</accession>
<evidence type="ECO:0000256" key="2">
    <source>
        <dbReference type="ARBA" id="ARBA00035107"/>
    </source>
</evidence>
<evidence type="ECO:0000259" key="3">
    <source>
        <dbReference type="PROSITE" id="PS50943"/>
    </source>
</evidence>
<evidence type="ECO:0000256" key="1">
    <source>
        <dbReference type="ARBA" id="ARBA00009802"/>
    </source>
</evidence>
<dbReference type="CDD" id="cd00093">
    <property type="entry name" value="HTH_XRE"/>
    <property type="match status" value="1"/>
</dbReference>
<dbReference type="InParanoid" id="A0A409VL03"/>
<dbReference type="GO" id="GO:0003677">
    <property type="term" value="F:DNA binding"/>
    <property type="evidence" value="ECO:0007669"/>
    <property type="project" value="InterPro"/>
</dbReference>
<comment type="caution">
    <text evidence="4">The sequence shown here is derived from an EMBL/GenBank/DDBJ whole genome shotgun (WGS) entry which is preliminary data.</text>
</comment>
<gene>
    <name evidence="4" type="ORF">CVT26_010006</name>
</gene>
<dbReference type="InterPro" id="IPR001387">
    <property type="entry name" value="Cro/C1-type_HTH"/>
</dbReference>
<dbReference type="Proteomes" id="UP000284706">
    <property type="component" value="Unassembled WGS sequence"/>
</dbReference>
<evidence type="ECO:0000313" key="5">
    <source>
        <dbReference type="Proteomes" id="UP000284706"/>
    </source>
</evidence>
<dbReference type="SMART" id="SM00530">
    <property type="entry name" value="HTH_XRE"/>
    <property type="match status" value="1"/>
</dbReference>
<dbReference type="InterPro" id="IPR010982">
    <property type="entry name" value="Lambda_DNA-bd_dom_sf"/>
</dbReference>
<name>A0A409VL03_9AGAR</name>
<comment type="similarity">
    <text evidence="1">Belongs to the MBF1 family.</text>
</comment>
<dbReference type="Gene3D" id="1.10.260.40">
    <property type="entry name" value="lambda repressor-like DNA-binding domains"/>
    <property type="match status" value="1"/>
</dbReference>
<evidence type="ECO:0000313" key="4">
    <source>
        <dbReference type="EMBL" id="PPQ66917.1"/>
    </source>
</evidence>
<sequence>MAPDPRCTALSNVMKKQGVTYAQIATKIGSSEQHVIDVLTGSSRPTDAEFKSIASALGLSDVPHTGVHATT</sequence>
<dbReference type="Pfam" id="PF01381">
    <property type="entry name" value="HTH_3"/>
    <property type="match status" value="1"/>
</dbReference>
<dbReference type="PROSITE" id="PS50943">
    <property type="entry name" value="HTH_CROC1"/>
    <property type="match status" value="1"/>
</dbReference>